<sequence length="187" mass="20963">MSEFSGAVFVTILYTDRLILRQFQDRDLDAYAAMSSDPEVMRYIGTGRTLSREESWRSMAMLLGHWQLRGYGLWAVESKASGEFLGRVGLWNPAGWPGLEVGWALRRSAWGQGFATEAARAAVNYGFELLQQSEIISLIRPENTASIRIAERLGAKPHEEIEVFGSAAICYRLDRQTWQASVARGAK</sequence>
<dbReference type="Gene3D" id="3.40.630.30">
    <property type="match status" value="1"/>
</dbReference>
<dbReference type="EMBL" id="JADEXQ010000055">
    <property type="protein sequence ID" value="MBE9031173.1"/>
    <property type="molecule type" value="Genomic_DNA"/>
</dbReference>
<dbReference type="InterPro" id="IPR016181">
    <property type="entry name" value="Acyl_CoA_acyltransferase"/>
</dbReference>
<name>A0A928Z575_9CYAN</name>
<dbReference type="InterPro" id="IPR000182">
    <property type="entry name" value="GNAT_dom"/>
</dbReference>
<dbReference type="AlphaFoldDB" id="A0A928Z575"/>
<evidence type="ECO:0000313" key="2">
    <source>
        <dbReference type="EMBL" id="MBE9031173.1"/>
    </source>
</evidence>
<dbReference type="GO" id="GO:0016747">
    <property type="term" value="F:acyltransferase activity, transferring groups other than amino-acyl groups"/>
    <property type="evidence" value="ECO:0007669"/>
    <property type="project" value="InterPro"/>
</dbReference>
<proteinExistence type="predicted"/>
<dbReference type="PANTHER" id="PTHR43792:SF1">
    <property type="entry name" value="N-ACETYLTRANSFERASE DOMAIN-CONTAINING PROTEIN"/>
    <property type="match status" value="1"/>
</dbReference>
<dbReference type="PROSITE" id="PS51186">
    <property type="entry name" value="GNAT"/>
    <property type="match status" value="1"/>
</dbReference>
<feature type="domain" description="N-acetyltransferase" evidence="1">
    <location>
        <begin position="18"/>
        <end position="176"/>
    </location>
</feature>
<reference evidence="2" key="1">
    <citation type="submission" date="2020-10" db="EMBL/GenBank/DDBJ databases">
        <authorList>
            <person name="Castelo-Branco R."/>
            <person name="Eusebio N."/>
            <person name="Adriana R."/>
            <person name="Vieira A."/>
            <person name="Brugerolle De Fraissinette N."/>
            <person name="Rezende De Castro R."/>
            <person name="Schneider M.P."/>
            <person name="Vasconcelos V."/>
            <person name="Leao P.N."/>
        </authorList>
    </citation>
    <scope>NUCLEOTIDE SEQUENCE</scope>
    <source>
        <strain evidence="2">LEGE 11480</strain>
    </source>
</reference>
<dbReference type="PANTHER" id="PTHR43792">
    <property type="entry name" value="GNAT FAMILY, PUTATIVE (AFU_ORTHOLOGUE AFUA_3G00765)-RELATED-RELATED"/>
    <property type="match status" value="1"/>
</dbReference>
<comment type="caution">
    <text evidence="2">The sequence shown here is derived from an EMBL/GenBank/DDBJ whole genome shotgun (WGS) entry which is preliminary data.</text>
</comment>
<dbReference type="Proteomes" id="UP000625316">
    <property type="component" value="Unassembled WGS sequence"/>
</dbReference>
<organism evidence="2 3">
    <name type="scientific">Romeriopsis navalis LEGE 11480</name>
    <dbReference type="NCBI Taxonomy" id="2777977"/>
    <lineage>
        <taxon>Bacteria</taxon>
        <taxon>Bacillati</taxon>
        <taxon>Cyanobacteriota</taxon>
        <taxon>Cyanophyceae</taxon>
        <taxon>Leptolyngbyales</taxon>
        <taxon>Leptolyngbyaceae</taxon>
        <taxon>Romeriopsis</taxon>
        <taxon>Romeriopsis navalis</taxon>
    </lineage>
</organism>
<dbReference type="Pfam" id="PF13302">
    <property type="entry name" value="Acetyltransf_3"/>
    <property type="match status" value="1"/>
</dbReference>
<accession>A0A928Z575</accession>
<protein>
    <submittedName>
        <fullName evidence="2">GNAT family N-acetyltransferase</fullName>
    </submittedName>
</protein>
<evidence type="ECO:0000259" key="1">
    <source>
        <dbReference type="PROSITE" id="PS51186"/>
    </source>
</evidence>
<dbReference type="InterPro" id="IPR051531">
    <property type="entry name" value="N-acetyltransferase"/>
</dbReference>
<dbReference type="RefSeq" id="WP_264326002.1">
    <property type="nucleotide sequence ID" value="NZ_JADEXQ010000055.1"/>
</dbReference>
<evidence type="ECO:0000313" key="3">
    <source>
        <dbReference type="Proteomes" id="UP000625316"/>
    </source>
</evidence>
<gene>
    <name evidence="2" type="ORF">IQ266_15670</name>
</gene>
<dbReference type="SUPFAM" id="SSF55729">
    <property type="entry name" value="Acyl-CoA N-acyltransferases (Nat)"/>
    <property type="match status" value="1"/>
</dbReference>
<keyword evidence="3" id="KW-1185">Reference proteome</keyword>